<sequence length="189" mass="21850">MKRAYLELHPVPKVAWLFVTSFLLSYSGPYCPAATRNKESPETAARALPAGTRQSPETSVRVVKIFELLNDPKRYKTGGNLALEFERKYWNYGAASEQQQKEKEGHIFLFLWKSRKPLTDVIARFEYRQIGSRDEIFVQELKYPEAHGTIRSTFFVTGRAYENYGPVSAWRFSIVRSGSVLAQKRSFIW</sequence>
<evidence type="ECO:0000313" key="2">
    <source>
        <dbReference type="Proteomes" id="UP000663859"/>
    </source>
</evidence>
<accession>A0A8J2FMI0</accession>
<dbReference type="Proteomes" id="UP000663859">
    <property type="component" value="Unassembled WGS sequence"/>
</dbReference>
<protein>
    <submittedName>
        <fullName evidence="1">Uncharacterized protein</fullName>
    </submittedName>
</protein>
<organism evidence="1 2">
    <name type="scientific">Candidatus Methylacidithermus pantelleriae</name>
    <dbReference type="NCBI Taxonomy" id="2744239"/>
    <lineage>
        <taxon>Bacteria</taxon>
        <taxon>Pseudomonadati</taxon>
        <taxon>Verrucomicrobiota</taxon>
        <taxon>Methylacidiphilae</taxon>
        <taxon>Methylacidiphilales</taxon>
        <taxon>Methylacidiphilaceae</taxon>
        <taxon>Candidatus Methylacidithermus</taxon>
    </lineage>
</organism>
<gene>
    <name evidence="1" type="ORF">MPNT_10030</name>
</gene>
<dbReference type="AlphaFoldDB" id="A0A8J2FMI0"/>
<reference evidence="1" key="1">
    <citation type="submission" date="2021-02" db="EMBL/GenBank/DDBJ databases">
        <authorList>
            <person name="Cremers G."/>
            <person name="Picone N."/>
        </authorList>
    </citation>
    <scope>NUCLEOTIDE SEQUENCE</scope>
    <source>
        <strain evidence="1">PQ17</strain>
    </source>
</reference>
<name>A0A8J2FMI0_9BACT</name>
<dbReference type="EMBL" id="CAJNOB010000001">
    <property type="protein sequence ID" value="CAF0688857.1"/>
    <property type="molecule type" value="Genomic_DNA"/>
</dbReference>
<comment type="caution">
    <text evidence="1">The sequence shown here is derived from an EMBL/GenBank/DDBJ whole genome shotgun (WGS) entry which is preliminary data.</text>
</comment>
<evidence type="ECO:0000313" key="1">
    <source>
        <dbReference type="EMBL" id="CAF0688857.1"/>
    </source>
</evidence>
<proteinExistence type="predicted"/>
<keyword evidence="2" id="KW-1185">Reference proteome</keyword>